<name>U6LMV2_9EIME</name>
<evidence type="ECO:0000313" key="4">
    <source>
        <dbReference type="Proteomes" id="UP000030750"/>
    </source>
</evidence>
<dbReference type="Gene3D" id="1.10.405.10">
    <property type="entry name" value="Guanine Nucleotide Dissociation Inhibitor, domain 1"/>
    <property type="match status" value="1"/>
</dbReference>
<dbReference type="Pfam" id="PF00996">
    <property type="entry name" value="GDI"/>
    <property type="match status" value="3"/>
</dbReference>
<dbReference type="OrthoDB" id="9446342at2759"/>
<dbReference type="Gene3D" id="3.30.519.10">
    <property type="entry name" value="Guanine Nucleotide Dissociation Inhibitor, domain 2"/>
    <property type="match status" value="1"/>
</dbReference>
<gene>
    <name evidence="3" type="ORF">EBH_0001520</name>
</gene>
<dbReference type="SUPFAM" id="SSF54373">
    <property type="entry name" value="FAD-linked reductases, C-terminal domain"/>
    <property type="match status" value="1"/>
</dbReference>
<reference evidence="3" key="1">
    <citation type="submission" date="2013-10" db="EMBL/GenBank/DDBJ databases">
        <title>Genomic analysis of the causative agents of coccidiosis in chickens.</title>
        <authorList>
            <person name="Reid A.J."/>
            <person name="Blake D."/>
            <person name="Billington K."/>
            <person name="Browne H."/>
            <person name="Dunn M."/>
            <person name="Hung S."/>
            <person name="Kawahara F."/>
            <person name="Miranda-Saavedra D."/>
            <person name="Mourier T."/>
            <person name="Nagra H."/>
            <person name="Otto T.D."/>
            <person name="Rawlings N."/>
            <person name="Sanchez A."/>
            <person name="Sanders M."/>
            <person name="Subramaniam C."/>
            <person name="Tay Y."/>
            <person name="Dear P."/>
            <person name="Doerig C."/>
            <person name="Gruber A."/>
            <person name="Parkinson J."/>
            <person name="Shirley M."/>
            <person name="Wan K.L."/>
            <person name="Berriman M."/>
            <person name="Tomley F."/>
            <person name="Pain A."/>
        </authorList>
    </citation>
    <scope>NUCLEOTIDE SEQUENCE [LARGE SCALE GENOMIC DNA]</scope>
    <source>
        <strain evidence="3">Houghton</strain>
    </source>
</reference>
<dbReference type="PANTHER" id="PTHR11787:SF8">
    <property type="entry name" value="RAB GDP DISSOCIATION INHIBITOR"/>
    <property type="match status" value="1"/>
</dbReference>
<dbReference type="Gene3D" id="3.50.50.60">
    <property type="entry name" value="FAD/NAD(P)-binding domain"/>
    <property type="match status" value="1"/>
</dbReference>
<comment type="similarity">
    <text evidence="1 2">Belongs to the Rab GDI family.</text>
</comment>
<organism evidence="3 4">
    <name type="scientific">Eimeria brunetti</name>
    <dbReference type="NCBI Taxonomy" id="51314"/>
    <lineage>
        <taxon>Eukaryota</taxon>
        <taxon>Sar</taxon>
        <taxon>Alveolata</taxon>
        <taxon>Apicomplexa</taxon>
        <taxon>Conoidasida</taxon>
        <taxon>Coccidia</taxon>
        <taxon>Eucoccidiorida</taxon>
        <taxon>Eimeriorina</taxon>
        <taxon>Eimeriidae</taxon>
        <taxon>Eimeria</taxon>
    </lineage>
</organism>
<dbReference type="GO" id="GO:0005737">
    <property type="term" value="C:cytoplasm"/>
    <property type="evidence" value="ECO:0007669"/>
    <property type="project" value="TreeGrafter"/>
</dbReference>
<accession>U6LMV2</accession>
<dbReference type="VEuPathDB" id="ToxoDB:EBH_0001520"/>
<dbReference type="GO" id="GO:0016192">
    <property type="term" value="P:vesicle-mediated transport"/>
    <property type="evidence" value="ECO:0007669"/>
    <property type="project" value="TreeGrafter"/>
</dbReference>
<dbReference type="PANTHER" id="PTHR11787">
    <property type="entry name" value="RAB GDP-DISSOCIATION INHIBITOR"/>
    <property type="match status" value="1"/>
</dbReference>
<evidence type="ECO:0000313" key="3">
    <source>
        <dbReference type="EMBL" id="CDJ51677.1"/>
    </source>
</evidence>
<dbReference type="GO" id="GO:0005093">
    <property type="term" value="F:Rab GDP-dissociation inhibitor activity"/>
    <property type="evidence" value="ECO:0007669"/>
    <property type="project" value="InterPro"/>
</dbReference>
<protein>
    <recommendedName>
        <fullName evidence="2">Rab GDP dissociation inhibitor</fullName>
    </recommendedName>
</protein>
<dbReference type="EMBL" id="HG712975">
    <property type="protein sequence ID" value="CDJ51677.1"/>
    <property type="molecule type" value="Genomic_DNA"/>
</dbReference>
<dbReference type="GO" id="GO:0015031">
    <property type="term" value="P:protein transport"/>
    <property type="evidence" value="ECO:0007669"/>
    <property type="project" value="InterPro"/>
</dbReference>
<proteinExistence type="inferred from homology"/>
<dbReference type="InterPro" id="IPR018203">
    <property type="entry name" value="GDP_dissociation_inhibitor"/>
</dbReference>
<keyword evidence="4" id="KW-1185">Reference proteome</keyword>
<evidence type="ECO:0000256" key="1">
    <source>
        <dbReference type="ARBA" id="ARBA00005593"/>
    </source>
</evidence>
<dbReference type="Proteomes" id="UP000030750">
    <property type="component" value="Unassembled WGS sequence"/>
</dbReference>
<dbReference type="InterPro" id="IPR000806">
    <property type="entry name" value="RabGDI"/>
</dbReference>
<evidence type="ECO:0000256" key="2">
    <source>
        <dbReference type="RuleBase" id="RU363124"/>
    </source>
</evidence>
<dbReference type="SUPFAM" id="SSF51905">
    <property type="entry name" value="FAD/NAD(P)-binding domain"/>
    <property type="match status" value="2"/>
</dbReference>
<dbReference type="PRINTS" id="PR00892">
    <property type="entry name" value="RABGDI"/>
</dbReference>
<dbReference type="InterPro" id="IPR036188">
    <property type="entry name" value="FAD/NAD-bd_sf"/>
</dbReference>
<reference evidence="3" key="2">
    <citation type="submission" date="2013-10" db="EMBL/GenBank/DDBJ databases">
        <authorList>
            <person name="Aslett M."/>
        </authorList>
    </citation>
    <scope>NUCLEOTIDE SEQUENCE [LARGE SCALE GENOMIC DNA]</scope>
    <source>
        <strain evidence="3">Houghton</strain>
    </source>
</reference>
<sequence length="277" mass="30989">MDEEYDVVVCGTGLKECILSGLLSCAGKKVLHLDRNNYYGGEGASLSLTNLYNKFKPGTPPPAEYGSNRDWNVDLIPKFVMACGKLVKILLKTKVTRYLEWQVVEGAGDRVRGVNVPLDATFRKEQMSLLLRLLRPVYKYFGLETNTIDFVGHAVALYPSDEYLKGPMKGPMEHIKLYMYSVSRYGRSPFIYPVYGPHGICLKGKTIAIVSTTVETDDPEKELEPALKLLGKIEEKFVSVSEMLECTDTGKETNIFVSKSFDATSHFESATQDVLQM</sequence>
<dbReference type="PRINTS" id="PR00891">
    <property type="entry name" value="RABGDIREP"/>
</dbReference>
<dbReference type="AlphaFoldDB" id="U6LMV2"/>
<dbReference type="GO" id="GO:0007264">
    <property type="term" value="P:small GTPase-mediated signal transduction"/>
    <property type="evidence" value="ECO:0007669"/>
    <property type="project" value="InterPro"/>
</dbReference>